<name>A0A7G7MGW1_9PSEU</name>
<proteinExistence type="predicted"/>
<reference evidence="1 2" key="1">
    <citation type="submission" date="2020-08" db="EMBL/GenBank/DDBJ databases">
        <authorList>
            <person name="Mo P."/>
        </authorList>
    </citation>
    <scope>NUCLEOTIDE SEQUENCE [LARGE SCALE GENOMIC DNA]</scope>
    <source>
        <strain evidence="1 2">CGMCC 4.1532</strain>
    </source>
</reference>
<sequence length="422" mass="44667">MTPGPPTPAQVVQRAGFESQAAFNEAIPIVKIPVAGPAPFNMLAVVRSRLWGMGYFGDDLHRAHVTGYPTALTIPRFDPGRPEQHVVHHSTSVGVSAMAADDDVDFTVALDSVASASTFDRDGTWLLSFDSAVQFDFDSLVEVEAGVVEYVATSWVLFVEPPPPPGAAPDPPTVATNLRGWAHFMVHSTRHYATLPGADVMRAAAELTPLVRELSAAGQTADAQAVQQASVDVLEEFSPAAAERTAYLILRAEAKHNLIARMIENKQLADVGPLAGSAISNYQAYTAAAGADLARAARDLGELVKPLLTAGLPAQALAAQRANLDTLRAITTPTDPLGHDLALAESEHNVVARLIDAGQTPHAAPLVQPLLERYLAYAGKPAADILRVQRNLTELAARLASAHLTSEAGATQHALNQLDARA</sequence>
<protein>
    <submittedName>
        <fullName evidence="1">Uncharacterized protein</fullName>
    </submittedName>
</protein>
<gene>
    <name evidence="1" type="ORF">H6H00_28785</name>
</gene>
<dbReference type="AlphaFoldDB" id="A0A7G7MGW1"/>
<evidence type="ECO:0000313" key="2">
    <source>
        <dbReference type="Proteomes" id="UP000515728"/>
    </source>
</evidence>
<organism evidence="1 2">
    <name type="scientific">Pseudonocardia petroleophila</name>
    <dbReference type="NCBI Taxonomy" id="37331"/>
    <lineage>
        <taxon>Bacteria</taxon>
        <taxon>Bacillati</taxon>
        <taxon>Actinomycetota</taxon>
        <taxon>Actinomycetes</taxon>
        <taxon>Pseudonocardiales</taxon>
        <taxon>Pseudonocardiaceae</taxon>
        <taxon>Pseudonocardia</taxon>
    </lineage>
</organism>
<accession>A0A7G7MGW1</accession>
<dbReference type="EMBL" id="CP060131">
    <property type="protein sequence ID" value="QNG52022.1"/>
    <property type="molecule type" value="Genomic_DNA"/>
</dbReference>
<evidence type="ECO:0000313" key="1">
    <source>
        <dbReference type="EMBL" id="QNG52022.1"/>
    </source>
</evidence>
<dbReference type="KEGG" id="ppel:H6H00_28785"/>
<dbReference type="RefSeq" id="WP_185718773.1">
    <property type="nucleotide sequence ID" value="NZ_BAAAWI010000001.1"/>
</dbReference>
<dbReference type="Proteomes" id="UP000515728">
    <property type="component" value="Chromosome"/>
</dbReference>
<keyword evidence="2" id="KW-1185">Reference proteome</keyword>